<keyword evidence="3" id="KW-1185">Reference proteome</keyword>
<organism evidence="2 3">
    <name type="scientific">Ciona savignyi</name>
    <name type="common">Pacific transparent sea squirt</name>
    <dbReference type="NCBI Taxonomy" id="51511"/>
    <lineage>
        <taxon>Eukaryota</taxon>
        <taxon>Metazoa</taxon>
        <taxon>Chordata</taxon>
        <taxon>Tunicata</taxon>
        <taxon>Ascidiacea</taxon>
        <taxon>Phlebobranchia</taxon>
        <taxon>Cionidae</taxon>
        <taxon>Ciona</taxon>
    </lineage>
</organism>
<feature type="region of interest" description="Disordered" evidence="1">
    <location>
        <begin position="237"/>
        <end position="258"/>
    </location>
</feature>
<feature type="compositionally biased region" description="Polar residues" evidence="1">
    <location>
        <begin position="246"/>
        <end position="258"/>
    </location>
</feature>
<name>H2YIC0_CIOSA</name>
<accession>H2YIC0</accession>
<reference evidence="2" key="2">
    <citation type="submission" date="2025-08" db="UniProtKB">
        <authorList>
            <consortium name="Ensembl"/>
        </authorList>
    </citation>
    <scope>IDENTIFICATION</scope>
</reference>
<reference evidence="2" key="3">
    <citation type="submission" date="2025-09" db="UniProtKB">
        <authorList>
            <consortium name="Ensembl"/>
        </authorList>
    </citation>
    <scope>IDENTIFICATION</scope>
</reference>
<feature type="region of interest" description="Disordered" evidence="1">
    <location>
        <begin position="155"/>
        <end position="174"/>
    </location>
</feature>
<protein>
    <submittedName>
        <fullName evidence="2">Uncharacterized protein</fullName>
    </submittedName>
</protein>
<dbReference type="InParanoid" id="H2YIC0"/>
<dbReference type="AlphaFoldDB" id="H2YIC0"/>
<feature type="region of interest" description="Disordered" evidence="1">
    <location>
        <begin position="179"/>
        <end position="220"/>
    </location>
</feature>
<sequence>GEVPLPLPRPQNTITHRSTVIRRSTDANSNITSDEKSPLSANNASLSSTGSGSVSRAATPNAPRKIENTEKNGYSFAVEPPSQGSGSDYLLLADFKTANASDENNDSSLLTAKFCERRTSTDSVFTHEGAISEPDTDQPLNSPHLRFVTNMRKQRLDSMPDCPPPPPPVSVANRPIINTTDERGYSFPPDDEDLVQDARKRSNVSSHSHGLSPIDDSDLNRVPLNLQREFLVDEMGNPLPAGHMTHYSTYNRSQTSIS</sequence>
<feature type="compositionally biased region" description="Polar residues" evidence="1">
    <location>
        <begin position="10"/>
        <end position="32"/>
    </location>
</feature>
<proteinExistence type="predicted"/>
<feature type="region of interest" description="Disordered" evidence="1">
    <location>
        <begin position="1"/>
        <end position="86"/>
    </location>
</feature>
<reference evidence="3" key="1">
    <citation type="submission" date="2003-08" db="EMBL/GenBank/DDBJ databases">
        <authorList>
            <person name="Birren B."/>
            <person name="Nusbaum C."/>
            <person name="Abebe A."/>
            <person name="Abouelleil A."/>
            <person name="Adekoya E."/>
            <person name="Ait-zahra M."/>
            <person name="Allen N."/>
            <person name="Allen T."/>
            <person name="An P."/>
            <person name="Anderson M."/>
            <person name="Anderson S."/>
            <person name="Arachchi H."/>
            <person name="Armbruster J."/>
            <person name="Bachantsang P."/>
            <person name="Baldwin J."/>
            <person name="Barry A."/>
            <person name="Bayul T."/>
            <person name="Blitshsteyn B."/>
            <person name="Bloom T."/>
            <person name="Blye J."/>
            <person name="Boguslavskiy L."/>
            <person name="Borowsky M."/>
            <person name="Boukhgalter B."/>
            <person name="Brunache A."/>
            <person name="Butler J."/>
            <person name="Calixte N."/>
            <person name="Calvo S."/>
            <person name="Camarata J."/>
            <person name="Campo K."/>
            <person name="Chang J."/>
            <person name="Cheshatsang Y."/>
            <person name="Citroen M."/>
            <person name="Collymore A."/>
            <person name="Considine T."/>
            <person name="Cook A."/>
            <person name="Cooke P."/>
            <person name="Corum B."/>
            <person name="Cuomo C."/>
            <person name="David R."/>
            <person name="Dawoe T."/>
            <person name="Degray S."/>
            <person name="Dodge S."/>
            <person name="Dooley K."/>
            <person name="Dorje P."/>
            <person name="Dorjee K."/>
            <person name="Dorris L."/>
            <person name="Duffey N."/>
            <person name="Dupes A."/>
            <person name="Elkins T."/>
            <person name="Engels R."/>
            <person name="Erickson J."/>
            <person name="Farina A."/>
            <person name="Faro S."/>
            <person name="Ferreira P."/>
            <person name="Fischer H."/>
            <person name="Fitzgerald M."/>
            <person name="Foley K."/>
            <person name="Gage D."/>
            <person name="Galagan J."/>
            <person name="Gearin G."/>
            <person name="Gnerre S."/>
            <person name="Gnirke A."/>
            <person name="Goyette A."/>
            <person name="Graham J."/>
            <person name="Grandbois E."/>
            <person name="Gyaltsen K."/>
            <person name="Hafez N."/>
            <person name="Hagopian D."/>
            <person name="Hagos B."/>
            <person name="Hall J."/>
            <person name="Hatcher B."/>
            <person name="Heller A."/>
            <person name="Higgins H."/>
            <person name="Honan T."/>
            <person name="Horn A."/>
            <person name="Houde N."/>
            <person name="Hughes L."/>
            <person name="Hulme W."/>
            <person name="Husby E."/>
            <person name="Iliev I."/>
            <person name="Jaffe D."/>
            <person name="Jones C."/>
            <person name="Kamal M."/>
            <person name="Kamat A."/>
            <person name="Kamvysselis M."/>
            <person name="Karlsson E."/>
            <person name="Kells C."/>
            <person name="Kieu A."/>
            <person name="Kisner P."/>
            <person name="Kodira C."/>
            <person name="Kulbokas E."/>
            <person name="Labutti K."/>
            <person name="Lama D."/>
            <person name="Landers T."/>
            <person name="Leger J."/>
            <person name="Levine S."/>
            <person name="Lewis D."/>
            <person name="Lewis T."/>
            <person name="Lindblad-toh K."/>
            <person name="Liu X."/>
            <person name="Lokyitsang T."/>
            <person name="Lokyitsang Y."/>
            <person name="Lucien O."/>
            <person name="Lui A."/>
            <person name="Ma L.J."/>
            <person name="Mabbitt R."/>
            <person name="Macdonald J."/>
            <person name="Maclean C."/>
            <person name="Major J."/>
            <person name="Manning J."/>
            <person name="Marabella R."/>
            <person name="Maru K."/>
            <person name="Matthews C."/>
            <person name="Mauceli E."/>
            <person name="Mccarthy M."/>
            <person name="Mcdonough S."/>
            <person name="Mcghee T."/>
            <person name="Meldrim J."/>
            <person name="Meneus L."/>
            <person name="Mesirov J."/>
            <person name="Mihalev A."/>
            <person name="Mihova T."/>
            <person name="Mikkelsen T."/>
            <person name="Mlenga V."/>
            <person name="Moru K."/>
            <person name="Mozes J."/>
            <person name="Mulrain L."/>
            <person name="Munson G."/>
            <person name="Naylor J."/>
            <person name="Newes C."/>
            <person name="Nguyen C."/>
            <person name="Nguyen N."/>
            <person name="Nguyen T."/>
            <person name="Nicol R."/>
            <person name="Nielsen C."/>
            <person name="Nizzari M."/>
            <person name="Norbu C."/>
            <person name="Norbu N."/>
            <person name="O'donnell P."/>
            <person name="Okoawo O."/>
            <person name="O'leary S."/>
            <person name="Omotosho B."/>
            <person name="O'neill K."/>
            <person name="Osman S."/>
            <person name="Parker S."/>
            <person name="Perrin D."/>
            <person name="Phunkhang P."/>
            <person name="Piqani B."/>
            <person name="Purcell S."/>
            <person name="Rachupka T."/>
            <person name="Ramasamy U."/>
            <person name="Rameau R."/>
            <person name="Ray V."/>
            <person name="Raymond C."/>
            <person name="Retta R."/>
            <person name="Richardson S."/>
            <person name="Rise C."/>
            <person name="Rodriguez J."/>
            <person name="Rogers J."/>
            <person name="Rogov P."/>
            <person name="Rutman M."/>
            <person name="Schupbach R."/>
            <person name="Seaman C."/>
            <person name="Settipalli S."/>
            <person name="Sharpe T."/>
            <person name="Sheridan J."/>
            <person name="Sherpa N."/>
            <person name="Shi J."/>
            <person name="Smirnov S."/>
            <person name="Smith C."/>
            <person name="Sougnez C."/>
            <person name="Spencer B."/>
            <person name="Stalker J."/>
            <person name="Stange-thomann N."/>
            <person name="Stavropoulos S."/>
            <person name="Stetson K."/>
            <person name="Stone C."/>
            <person name="Stone S."/>
            <person name="Stubbs M."/>
            <person name="Talamas J."/>
            <person name="Tchuinga P."/>
            <person name="Tenzing P."/>
            <person name="Tesfaye S."/>
            <person name="Theodore J."/>
            <person name="Thoulutsang Y."/>
            <person name="Topham K."/>
            <person name="Towey S."/>
            <person name="Tsamla T."/>
            <person name="Tsomo N."/>
            <person name="Vallee D."/>
            <person name="Vassiliev H."/>
            <person name="Venkataraman V."/>
            <person name="Vinson J."/>
            <person name="Vo A."/>
            <person name="Wade C."/>
            <person name="Wang S."/>
            <person name="Wangchuk T."/>
            <person name="Wangdi T."/>
            <person name="Whittaker C."/>
            <person name="Wilkinson J."/>
            <person name="Wu Y."/>
            <person name="Wyman D."/>
            <person name="Yadav S."/>
            <person name="Yang S."/>
            <person name="Yang X."/>
            <person name="Yeager S."/>
            <person name="Yee E."/>
            <person name="Young G."/>
            <person name="Zainoun J."/>
            <person name="Zembeck L."/>
            <person name="Zimmer A."/>
            <person name="Zody M."/>
            <person name="Lander E."/>
        </authorList>
    </citation>
    <scope>NUCLEOTIDE SEQUENCE [LARGE SCALE GENOMIC DNA]</scope>
</reference>
<evidence type="ECO:0000256" key="1">
    <source>
        <dbReference type="SAM" id="MobiDB-lite"/>
    </source>
</evidence>
<evidence type="ECO:0000313" key="2">
    <source>
        <dbReference type="Ensembl" id="ENSCSAVP00000005069.1"/>
    </source>
</evidence>
<evidence type="ECO:0000313" key="3">
    <source>
        <dbReference type="Proteomes" id="UP000007875"/>
    </source>
</evidence>
<dbReference type="HOGENOM" id="CLU_1079800_0_0_1"/>
<dbReference type="Proteomes" id="UP000007875">
    <property type="component" value="Unassembled WGS sequence"/>
</dbReference>
<dbReference type="GeneTree" id="ENSGT00660000097401"/>
<feature type="compositionally biased region" description="Low complexity" evidence="1">
    <location>
        <begin position="38"/>
        <end position="59"/>
    </location>
</feature>
<dbReference type="Ensembl" id="ENSCSAVT00000005140.1">
    <property type="protein sequence ID" value="ENSCSAVP00000005069.1"/>
    <property type="gene ID" value="ENSCSAVG00000003026.1"/>
</dbReference>